<dbReference type="Proteomes" id="UP000237105">
    <property type="component" value="Unassembled WGS sequence"/>
</dbReference>
<name>A0A2P5CE27_PARAD</name>
<organism evidence="1 2">
    <name type="scientific">Parasponia andersonii</name>
    <name type="common">Sponia andersonii</name>
    <dbReference type="NCBI Taxonomy" id="3476"/>
    <lineage>
        <taxon>Eukaryota</taxon>
        <taxon>Viridiplantae</taxon>
        <taxon>Streptophyta</taxon>
        <taxon>Embryophyta</taxon>
        <taxon>Tracheophyta</taxon>
        <taxon>Spermatophyta</taxon>
        <taxon>Magnoliopsida</taxon>
        <taxon>eudicotyledons</taxon>
        <taxon>Gunneridae</taxon>
        <taxon>Pentapetalae</taxon>
        <taxon>rosids</taxon>
        <taxon>fabids</taxon>
        <taxon>Rosales</taxon>
        <taxon>Cannabaceae</taxon>
        <taxon>Parasponia</taxon>
    </lineage>
</organism>
<sequence>MRPCLRILPTLVVFHGHNIEYHLLDSTKTRLERREQTSGYESEKILSECKNEKVFTNVCYADSSKSAISS</sequence>
<gene>
    <name evidence="1" type="ORF">PanWU01x14_160200</name>
</gene>
<protein>
    <submittedName>
        <fullName evidence="1">Uncharacterized protein</fullName>
    </submittedName>
</protein>
<dbReference type="AlphaFoldDB" id="A0A2P5CE27"/>
<keyword evidence="2" id="KW-1185">Reference proteome</keyword>
<evidence type="ECO:0000313" key="2">
    <source>
        <dbReference type="Proteomes" id="UP000237105"/>
    </source>
</evidence>
<reference evidence="2" key="1">
    <citation type="submission" date="2016-06" db="EMBL/GenBank/DDBJ databases">
        <title>Parallel loss of symbiosis genes in relatives of nitrogen-fixing non-legume Parasponia.</title>
        <authorList>
            <person name="Van Velzen R."/>
            <person name="Holmer R."/>
            <person name="Bu F."/>
            <person name="Rutten L."/>
            <person name="Van Zeijl A."/>
            <person name="Liu W."/>
            <person name="Santuari L."/>
            <person name="Cao Q."/>
            <person name="Sharma T."/>
            <person name="Shen D."/>
            <person name="Roswanjaya Y."/>
            <person name="Wardhani T."/>
            <person name="Kalhor M.S."/>
            <person name="Jansen J."/>
            <person name="Van den Hoogen J."/>
            <person name="Gungor B."/>
            <person name="Hartog M."/>
            <person name="Hontelez J."/>
            <person name="Verver J."/>
            <person name="Yang W.-C."/>
            <person name="Schijlen E."/>
            <person name="Repin R."/>
            <person name="Schilthuizen M."/>
            <person name="Schranz E."/>
            <person name="Heidstra R."/>
            <person name="Miyata K."/>
            <person name="Fedorova E."/>
            <person name="Kohlen W."/>
            <person name="Bisseling T."/>
            <person name="Smit S."/>
            <person name="Geurts R."/>
        </authorList>
    </citation>
    <scope>NUCLEOTIDE SEQUENCE [LARGE SCALE GENOMIC DNA]</scope>
    <source>
        <strain evidence="2">cv. WU1-14</strain>
    </source>
</reference>
<comment type="caution">
    <text evidence="1">The sequence shown here is derived from an EMBL/GenBank/DDBJ whole genome shotgun (WGS) entry which is preliminary data.</text>
</comment>
<evidence type="ECO:0000313" key="1">
    <source>
        <dbReference type="EMBL" id="PON59271.1"/>
    </source>
</evidence>
<accession>A0A2P5CE27</accession>
<dbReference type="EMBL" id="JXTB01000141">
    <property type="protein sequence ID" value="PON59271.1"/>
    <property type="molecule type" value="Genomic_DNA"/>
</dbReference>
<proteinExistence type="predicted"/>